<evidence type="ECO:0000256" key="1">
    <source>
        <dbReference type="ARBA" id="ARBA00004496"/>
    </source>
</evidence>
<evidence type="ECO:0000256" key="2">
    <source>
        <dbReference type="ARBA" id="ARBA00007083"/>
    </source>
</evidence>
<reference evidence="6" key="1">
    <citation type="submission" date="2022-08" db="EMBL/GenBank/DDBJ databases">
        <title>Novel sulfate-reducing endosymbionts in the free-living metamonad Anaeramoeba.</title>
        <authorList>
            <person name="Jerlstrom-Hultqvist J."/>
            <person name="Cepicka I."/>
            <person name="Gallot-Lavallee L."/>
            <person name="Salas-Leiva D."/>
            <person name="Curtis B.A."/>
            <person name="Zahonova K."/>
            <person name="Pipaliya S."/>
            <person name="Dacks J."/>
            <person name="Roger A.J."/>
        </authorList>
    </citation>
    <scope>NUCLEOTIDE SEQUENCE</scope>
    <source>
        <strain evidence="6">Schooner1</strain>
    </source>
</reference>
<evidence type="ECO:0000313" key="8">
    <source>
        <dbReference type="Proteomes" id="UP001150062"/>
    </source>
</evidence>
<keyword evidence="4" id="KW-0963">Cytoplasm</keyword>
<dbReference type="PANTHER" id="PTHR13463:SF3">
    <property type="entry name" value="PROTEIN C10"/>
    <property type="match status" value="1"/>
</dbReference>
<evidence type="ECO:0000256" key="3">
    <source>
        <dbReference type="ARBA" id="ARBA00020502"/>
    </source>
</evidence>
<evidence type="ECO:0000313" key="5">
    <source>
        <dbReference type="EMBL" id="KAJ3448478.1"/>
    </source>
</evidence>
<comment type="subcellular location">
    <subcellularLocation>
        <location evidence="1">Cytoplasm</location>
    </subcellularLocation>
</comment>
<protein>
    <recommendedName>
        <fullName evidence="3">Protein C10</fullName>
    </recommendedName>
</protein>
<comment type="caution">
    <text evidence="5">The sequence shown here is derived from an EMBL/GenBank/DDBJ whole genome shotgun (WGS) entry which is preliminary data.</text>
</comment>
<dbReference type="EMBL" id="JAOAOG010000136">
    <property type="protein sequence ID" value="KAJ6246205.1"/>
    <property type="molecule type" value="Genomic_DNA"/>
</dbReference>
<dbReference type="GO" id="GO:0009791">
    <property type="term" value="P:post-embryonic development"/>
    <property type="evidence" value="ECO:0007669"/>
    <property type="project" value="TreeGrafter"/>
</dbReference>
<dbReference type="PANTHER" id="PTHR13463">
    <property type="entry name" value="PROTEIN C10"/>
    <property type="match status" value="1"/>
</dbReference>
<proteinExistence type="inferred from homology"/>
<name>A0AAV8A2G6_9EUKA</name>
<evidence type="ECO:0000256" key="4">
    <source>
        <dbReference type="ARBA" id="ARBA00022490"/>
    </source>
</evidence>
<dbReference type="GO" id="GO:0005737">
    <property type="term" value="C:cytoplasm"/>
    <property type="evidence" value="ECO:0007669"/>
    <property type="project" value="UniProtKB-SubCell"/>
</dbReference>
<dbReference type="EMBL" id="JANTQA010000015">
    <property type="protein sequence ID" value="KAJ3448478.1"/>
    <property type="molecule type" value="Genomic_DNA"/>
</dbReference>
<evidence type="ECO:0000313" key="6">
    <source>
        <dbReference type="EMBL" id="KAJ6246205.1"/>
    </source>
</evidence>
<keyword evidence="8" id="KW-1185">Reference proteome</keyword>
<comment type="similarity">
    <text evidence="2">Belongs to the UPF0456 family.</text>
</comment>
<dbReference type="Proteomes" id="UP001150062">
    <property type="component" value="Unassembled WGS sequence"/>
</dbReference>
<dbReference type="AlphaFoldDB" id="A0AAV8A2G6"/>
<gene>
    <name evidence="5" type="ORF">M0812_00958</name>
    <name evidence="6" type="ORF">M0813_19343</name>
</gene>
<accession>A0AAV8A2G6</accession>
<dbReference type="Pfam" id="PF14974">
    <property type="entry name" value="P_C10"/>
    <property type="match status" value="1"/>
</dbReference>
<reference evidence="5" key="2">
    <citation type="submission" date="2022-08" db="EMBL/GenBank/DDBJ databases">
        <title>Novel sulphate-reducing endosymbionts in the free-living metamonad Anaeramoeba.</title>
        <authorList>
            <person name="Jerlstrom-Hultqvist J."/>
            <person name="Cepicka I."/>
            <person name="Gallot-Lavallee L."/>
            <person name="Salas-Leiva D."/>
            <person name="Curtis B.A."/>
            <person name="Zahonova K."/>
            <person name="Pipaliya S."/>
            <person name="Dacks J."/>
            <person name="Roger A.J."/>
        </authorList>
    </citation>
    <scope>NUCLEOTIDE SEQUENCE</scope>
    <source>
        <strain evidence="5">Busselton2</strain>
    </source>
</reference>
<organism evidence="5 7">
    <name type="scientific">Anaeramoeba flamelloides</name>
    <dbReference type="NCBI Taxonomy" id="1746091"/>
    <lineage>
        <taxon>Eukaryota</taxon>
        <taxon>Metamonada</taxon>
        <taxon>Anaeramoebidae</taxon>
        <taxon>Anaeramoeba</taxon>
    </lineage>
</organism>
<dbReference type="InterPro" id="IPR026317">
    <property type="entry name" value="P_C10"/>
</dbReference>
<evidence type="ECO:0000313" key="7">
    <source>
        <dbReference type="Proteomes" id="UP001146793"/>
    </source>
</evidence>
<sequence length="107" mass="12295">MTQVPELTQEKALEAIKEVIAQFDLTENEEKMKVAKEEAGSDLQKMLQIVMPVAIEIQKPIAKKYGFTEDQLGLTQFTMAIKKWEATNEEIKKYGNQLKAKYMPKMN</sequence>
<dbReference type="Proteomes" id="UP001146793">
    <property type="component" value="Unassembled WGS sequence"/>
</dbReference>